<dbReference type="AlphaFoldDB" id="A0A6S6Z7Y9"/>
<dbReference type="InterPro" id="IPR050072">
    <property type="entry name" value="Peptidase_M20A"/>
</dbReference>
<keyword evidence="9" id="KW-0170">Cobalt</keyword>
<dbReference type="Gene3D" id="3.30.70.360">
    <property type="match status" value="1"/>
</dbReference>
<dbReference type="NCBIfam" id="NF005710">
    <property type="entry name" value="PRK07522.1"/>
    <property type="match status" value="1"/>
</dbReference>
<evidence type="ECO:0000256" key="7">
    <source>
        <dbReference type="ARBA" id="ARBA00022801"/>
    </source>
</evidence>
<keyword evidence="8" id="KW-0862">Zinc</keyword>
<keyword evidence="3" id="KW-0963">Cytoplasm</keyword>
<protein>
    <submittedName>
        <fullName evidence="11">Acetylornithine deacetylase</fullName>
        <ecNumber evidence="11">3.5.1.16</ecNumber>
    </submittedName>
</protein>
<evidence type="ECO:0000313" key="12">
    <source>
        <dbReference type="Proteomes" id="UP000494269"/>
    </source>
</evidence>
<keyword evidence="4" id="KW-0055">Arginine biosynthesis</keyword>
<dbReference type="InterPro" id="IPR001261">
    <property type="entry name" value="ArgE/DapE_CS"/>
</dbReference>
<evidence type="ECO:0000256" key="5">
    <source>
        <dbReference type="ARBA" id="ARBA00022605"/>
    </source>
</evidence>
<evidence type="ECO:0000256" key="8">
    <source>
        <dbReference type="ARBA" id="ARBA00022833"/>
    </source>
</evidence>
<dbReference type="PANTHER" id="PTHR43808:SF31">
    <property type="entry name" value="N-ACETYL-L-CITRULLINE DEACETYLASE"/>
    <property type="match status" value="1"/>
</dbReference>
<dbReference type="GO" id="GO:0008777">
    <property type="term" value="F:acetylornithine deacetylase activity"/>
    <property type="evidence" value="ECO:0007669"/>
    <property type="project" value="UniProtKB-EC"/>
</dbReference>
<sequence length="385" mass="41646">MDSTNRECSLATLSWLARLIACETVSGTASNLKLLALVDNALRNLGFALRYTYSDDRERANLFASFGGEVGGILLSGHTDVVPVSGQDWSRPPFELSRERDKVYGRGVCDMKGFLACVLAVLEGTDLQSVGRPIHVAFTFDEEIGCIGVRSLLEDLSTFGIKPDACIVGEPTGMRVVRAHKGRHALRCTVQGRAEHSSLSGLGVNAAEVACELVAEISAQASALAMSTTDEDFYVPFSTMAVCRVHSGTATNVIPEKAEFDFDLRFLPSAKPEDILTPLYLKANELEQRMRSKVDSSRITLARRTAVPALLPRKNEDQLVERLFRAGAELGAHVAFTTEGGLYQSAGIPTVICGPGDIAQAHTADEFIAIEQLAVCESVIQRLLQ</sequence>
<dbReference type="PANTHER" id="PTHR43808">
    <property type="entry name" value="ACETYLORNITHINE DEACETYLASE"/>
    <property type="match status" value="1"/>
</dbReference>
<dbReference type="InterPro" id="IPR036264">
    <property type="entry name" value="Bact_exopeptidase_dim_dom"/>
</dbReference>
<evidence type="ECO:0000313" key="11">
    <source>
        <dbReference type="EMBL" id="CAB3664404.1"/>
    </source>
</evidence>
<comment type="cofactor">
    <cofactor evidence="1">
        <name>Zn(2+)</name>
        <dbReference type="ChEBI" id="CHEBI:29105"/>
    </cofactor>
</comment>
<dbReference type="GO" id="GO:0046872">
    <property type="term" value="F:metal ion binding"/>
    <property type="evidence" value="ECO:0007669"/>
    <property type="project" value="UniProtKB-KW"/>
</dbReference>
<dbReference type="SUPFAM" id="SSF53187">
    <property type="entry name" value="Zn-dependent exopeptidases"/>
    <property type="match status" value="1"/>
</dbReference>
<feature type="domain" description="Peptidase M20 dimerisation" evidence="10">
    <location>
        <begin position="179"/>
        <end position="277"/>
    </location>
</feature>
<evidence type="ECO:0000256" key="2">
    <source>
        <dbReference type="ARBA" id="ARBA00005691"/>
    </source>
</evidence>
<dbReference type="EC" id="3.5.1.16" evidence="11"/>
<dbReference type="InterPro" id="IPR002933">
    <property type="entry name" value="Peptidase_M20"/>
</dbReference>
<dbReference type="NCBIfam" id="TIGR01892">
    <property type="entry name" value="AcOrn-deacetyl"/>
    <property type="match status" value="1"/>
</dbReference>
<dbReference type="CDD" id="cd03894">
    <property type="entry name" value="M20_ArgE"/>
    <property type="match status" value="1"/>
</dbReference>
<dbReference type="GO" id="GO:0006526">
    <property type="term" value="P:L-arginine biosynthetic process"/>
    <property type="evidence" value="ECO:0007669"/>
    <property type="project" value="UniProtKB-KW"/>
</dbReference>
<evidence type="ECO:0000256" key="6">
    <source>
        <dbReference type="ARBA" id="ARBA00022723"/>
    </source>
</evidence>
<name>A0A6S6Z7Y9_9BURK</name>
<dbReference type="RefSeq" id="WP_175168830.1">
    <property type="nucleotide sequence ID" value="NZ_CADIJQ010000001.1"/>
</dbReference>
<dbReference type="Pfam" id="PF01546">
    <property type="entry name" value="Peptidase_M20"/>
    <property type="match status" value="1"/>
</dbReference>
<keyword evidence="6" id="KW-0479">Metal-binding</keyword>
<evidence type="ECO:0000256" key="9">
    <source>
        <dbReference type="ARBA" id="ARBA00023285"/>
    </source>
</evidence>
<dbReference type="EMBL" id="CADIJQ010000001">
    <property type="protein sequence ID" value="CAB3664404.1"/>
    <property type="molecule type" value="Genomic_DNA"/>
</dbReference>
<evidence type="ECO:0000259" key="10">
    <source>
        <dbReference type="Pfam" id="PF07687"/>
    </source>
</evidence>
<evidence type="ECO:0000256" key="4">
    <source>
        <dbReference type="ARBA" id="ARBA00022571"/>
    </source>
</evidence>
<keyword evidence="5" id="KW-0028">Amino-acid biosynthesis</keyword>
<proteinExistence type="inferred from homology"/>
<keyword evidence="12" id="KW-1185">Reference proteome</keyword>
<dbReference type="SUPFAM" id="SSF55031">
    <property type="entry name" value="Bacterial exopeptidase dimerisation domain"/>
    <property type="match status" value="1"/>
</dbReference>
<accession>A0A6S6Z7Y9</accession>
<dbReference type="Gene3D" id="3.40.630.10">
    <property type="entry name" value="Zn peptidases"/>
    <property type="match status" value="1"/>
</dbReference>
<evidence type="ECO:0000256" key="3">
    <source>
        <dbReference type="ARBA" id="ARBA00022490"/>
    </source>
</evidence>
<dbReference type="InterPro" id="IPR011650">
    <property type="entry name" value="Peptidase_M20_dimer"/>
</dbReference>
<dbReference type="Pfam" id="PF07687">
    <property type="entry name" value="M20_dimer"/>
    <property type="match status" value="1"/>
</dbReference>
<dbReference type="PROSITE" id="PS00758">
    <property type="entry name" value="ARGE_DAPE_CPG2_1"/>
    <property type="match status" value="1"/>
</dbReference>
<comment type="similarity">
    <text evidence="2">Belongs to the peptidase M20A family. ArgE subfamily.</text>
</comment>
<dbReference type="Proteomes" id="UP000494269">
    <property type="component" value="Unassembled WGS sequence"/>
</dbReference>
<dbReference type="InterPro" id="IPR010169">
    <property type="entry name" value="AcOrn-deacetyl"/>
</dbReference>
<organism evidence="11 12">
    <name type="scientific">Achromobacter kerstersii</name>
    <dbReference type="NCBI Taxonomy" id="1353890"/>
    <lineage>
        <taxon>Bacteria</taxon>
        <taxon>Pseudomonadati</taxon>
        <taxon>Pseudomonadota</taxon>
        <taxon>Betaproteobacteria</taxon>
        <taxon>Burkholderiales</taxon>
        <taxon>Alcaligenaceae</taxon>
        <taxon>Achromobacter</taxon>
    </lineage>
</organism>
<evidence type="ECO:0000256" key="1">
    <source>
        <dbReference type="ARBA" id="ARBA00001947"/>
    </source>
</evidence>
<gene>
    <name evidence="11" type="primary">argE_1</name>
    <name evidence="11" type="ORF">LMG3441_00736</name>
</gene>
<reference evidence="11 12" key="1">
    <citation type="submission" date="2020-04" db="EMBL/GenBank/DDBJ databases">
        <authorList>
            <person name="De Canck E."/>
        </authorList>
    </citation>
    <scope>NUCLEOTIDE SEQUENCE [LARGE SCALE GENOMIC DNA]</scope>
    <source>
        <strain evidence="11 12">LMG 3441</strain>
    </source>
</reference>
<keyword evidence="7 11" id="KW-0378">Hydrolase</keyword>